<keyword evidence="6" id="KW-1185">Reference proteome</keyword>
<dbReference type="GO" id="GO:0009089">
    <property type="term" value="P:lysine biosynthetic process via diaminopimelate"/>
    <property type="evidence" value="ECO:0007669"/>
    <property type="project" value="UniProtKB-UniRule"/>
</dbReference>
<dbReference type="Gene3D" id="3.10.310.10">
    <property type="entry name" value="Diaminopimelate Epimerase, Chain A, domain 1"/>
    <property type="match status" value="2"/>
</dbReference>
<dbReference type="InterPro" id="IPR001653">
    <property type="entry name" value="DAP_epimerase_DapF"/>
</dbReference>
<keyword evidence="2 3" id="KW-0413">Isomerase</keyword>
<evidence type="ECO:0000256" key="3">
    <source>
        <dbReference type="HAMAP-Rule" id="MF_00197"/>
    </source>
</evidence>
<feature type="binding site" evidence="3">
    <location>
        <begin position="194"/>
        <end position="195"/>
    </location>
    <ligand>
        <name>substrate</name>
    </ligand>
</feature>
<evidence type="ECO:0000256" key="1">
    <source>
        <dbReference type="ARBA" id="ARBA00010219"/>
    </source>
</evidence>
<feature type="site" description="Could be important to modulate the pK values of the two catalytic cysteine residues" evidence="3">
    <location>
        <position position="194"/>
    </location>
</feature>
<keyword evidence="3" id="KW-0963">Cytoplasm</keyword>
<comment type="subcellular location">
    <subcellularLocation>
        <location evidence="3">Cytoplasm</location>
    </subcellularLocation>
</comment>
<dbReference type="Proteomes" id="UP000426246">
    <property type="component" value="Chromosome"/>
</dbReference>
<feature type="binding site" evidence="3">
    <location>
        <begin position="57"/>
        <end position="58"/>
    </location>
    <ligand>
        <name>substrate</name>
    </ligand>
</feature>
<protein>
    <recommendedName>
        <fullName evidence="3 4">Diaminopimelate epimerase</fullName>
        <shortName evidence="3">DAP epimerase</shortName>
        <ecNumber evidence="3 4">5.1.1.7</ecNumber>
    </recommendedName>
    <alternativeName>
        <fullName evidence="3">PLP-independent amino acid racemase</fullName>
    </alternativeName>
</protein>
<comment type="similarity">
    <text evidence="1 3">Belongs to the diaminopimelate epimerase family.</text>
</comment>
<feature type="binding site" evidence="3">
    <location>
        <position position="47"/>
    </location>
    <ligand>
        <name>substrate</name>
    </ligand>
</feature>
<reference evidence="6" key="1">
    <citation type="submission" date="2018-11" db="EMBL/GenBank/DDBJ databases">
        <title>Complete genome sequence of Paenibacillus sp. ML311-T8.</title>
        <authorList>
            <person name="Nam Y.-D."/>
            <person name="Kang J."/>
            <person name="Chung W.-H."/>
            <person name="Park Y.S."/>
        </authorList>
    </citation>
    <scope>NUCLEOTIDE SEQUENCE [LARGE SCALE GENOMIC DNA]</scope>
    <source>
        <strain evidence="6">ML311-T8</strain>
    </source>
</reference>
<dbReference type="PANTHER" id="PTHR31689">
    <property type="entry name" value="DIAMINOPIMELATE EPIMERASE, CHLOROPLASTIC"/>
    <property type="match status" value="1"/>
</dbReference>
<evidence type="ECO:0000313" key="5">
    <source>
        <dbReference type="EMBL" id="QGR00287.1"/>
    </source>
</evidence>
<dbReference type="Pfam" id="PF01678">
    <property type="entry name" value="DAP_epimerase"/>
    <property type="match status" value="2"/>
</dbReference>
<evidence type="ECO:0000256" key="2">
    <source>
        <dbReference type="ARBA" id="ARBA00023235"/>
    </source>
</evidence>
<dbReference type="GO" id="GO:0005829">
    <property type="term" value="C:cytosol"/>
    <property type="evidence" value="ECO:0007669"/>
    <property type="project" value="TreeGrafter"/>
</dbReference>
<comment type="pathway">
    <text evidence="3">Amino-acid biosynthesis; L-lysine biosynthesis via DAP pathway; DL-2,6-diaminopimelate from LL-2,6-diaminopimelate: step 1/1.</text>
</comment>
<organism evidence="5 6">
    <name type="scientific">Paenibacillus psychroresistens</name>
    <dbReference type="NCBI Taxonomy" id="1778678"/>
    <lineage>
        <taxon>Bacteria</taxon>
        <taxon>Bacillati</taxon>
        <taxon>Bacillota</taxon>
        <taxon>Bacilli</taxon>
        <taxon>Bacillales</taxon>
        <taxon>Paenibacillaceae</taxon>
        <taxon>Paenibacillus</taxon>
    </lineage>
</organism>
<evidence type="ECO:0000313" key="6">
    <source>
        <dbReference type="Proteomes" id="UP000426246"/>
    </source>
</evidence>
<sequence>MDPNHTQIELTTENIKLICHRHYGAGSDGILYGPIISGDEIKLRIFNPDGSEAEKSGNGIRIFSRYLLDAGYITSDSFVLQTLGGQVVVEILKTSGELIKVNMGKVSFQSDVIPMLGDSREVIDEEMKFGDEGYNVTCLSIGNPHCVIPATDISEALARKLGPLVENHSDFPNKINLQLLKVMDRHNIQIEIWERGAGYTMASGSSSCAAASAAFRLGLIENKVAVHMPGGIINIEITADGFVYMTGTVDSVARGVFTDHFLKQLQ</sequence>
<comment type="subunit">
    <text evidence="3">Homodimer.</text>
</comment>
<dbReference type="HAMAP" id="MF_00197">
    <property type="entry name" value="DAP_epimerase"/>
    <property type="match status" value="1"/>
</dbReference>
<comment type="caution">
    <text evidence="3">Lacks conserved residue(s) required for the propagation of feature annotation.</text>
</comment>
<name>A0A6B8RZA1_9BACL</name>
<dbReference type="GO" id="GO:0008837">
    <property type="term" value="F:diaminopimelate epimerase activity"/>
    <property type="evidence" value="ECO:0007669"/>
    <property type="project" value="UniProtKB-UniRule"/>
</dbReference>
<proteinExistence type="inferred from homology"/>
<feature type="binding site" evidence="3">
    <location>
        <begin position="204"/>
        <end position="205"/>
    </location>
    <ligand>
        <name>substrate</name>
    </ligand>
</feature>
<dbReference type="OrthoDB" id="9805408at2"/>
<dbReference type="EC" id="5.1.1.7" evidence="3 4"/>
<accession>A0A6B8RZA1</accession>
<dbReference type="PANTHER" id="PTHR31689:SF0">
    <property type="entry name" value="DIAMINOPIMELATE EPIMERASE"/>
    <property type="match status" value="1"/>
</dbReference>
<keyword evidence="3" id="KW-0028">Amino-acid biosynthesis</keyword>
<feature type="binding site" evidence="3">
    <location>
        <position position="143"/>
    </location>
    <ligand>
        <name>substrate</name>
    </ligand>
</feature>
<feature type="binding site" evidence="3">
    <location>
        <position position="176"/>
    </location>
    <ligand>
        <name>substrate</name>
    </ligand>
</feature>
<dbReference type="UniPathway" id="UPA00034">
    <property type="reaction ID" value="UER00025"/>
</dbReference>
<dbReference type="NCBIfam" id="TIGR00652">
    <property type="entry name" value="DapF"/>
    <property type="match status" value="1"/>
</dbReference>
<evidence type="ECO:0000256" key="4">
    <source>
        <dbReference type="NCBIfam" id="TIGR00652"/>
    </source>
</evidence>
<dbReference type="KEGG" id="ppsc:EHS13_28850"/>
<dbReference type="SUPFAM" id="SSF54506">
    <property type="entry name" value="Diaminopimelate epimerase-like"/>
    <property type="match status" value="2"/>
</dbReference>
<dbReference type="EMBL" id="CP034235">
    <property type="protein sequence ID" value="QGR00287.1"/>
    <property type="molecule type" value="Genomic_DNA"/>
</dbReference>
<comment type="catalytic activity">
    <reaction evidence="3">
        <text>(2S,6S)-2,6-diaminopimelate = meso-2,6-diaminopimelate</text>
        <dbReference type="Rhea" id="RHEA:15393"/>
        <dbReference type="ChEBI" id="CHEBI:57609"/>
        <dbReference type="ChEBI" id="CHEBI:57791"/>
        <dbReference type="EC" id="5.1.1.7"/>
    </reaction>
</comment>
<feature type="site" description="Could be important to modulate the pK values of the two catalytic cysteine residues" evidence="3">
    <location>
        <position position="145"/>
    </location>
</feature>
<gene>
    <name evidence="3 5" type="primary">dapF</name>
    <name evidence="5" type="ORF">EHS13_28850</name>
</gene>
<dbReference type="AlphaFoldDB" id="A0A6B8RZA1"/>
<comment type="function">
    <text evidence="3">Catalyzes the stereoinversion of LL-2,6-diaminopimelate (L,L-DAP) to meso-diaminopimelate (meso-DAP), a precursor of L-lysine and an essential component of the bacterial peptidoglycan.</text>
</comment>
<keyword evidence="3" id="KW-0457">Lysine biosynthesis</keyword>